<dbReference type="Gene3D" id="1.20.1250.20">
    <property type="entry name" value="MFS general substrate transporter like domains"/>
    <property type="match status" value="1"/>
</dbReference>
<evidence type="ECO:0000313" key="10">
    <source>
        <dbReference type="EMBL" id="BBG98205.1"/>
    </source>
</evidence>
<dbReference type="Pfam" id="PF00083">
    <property type="entry name" value="Sugar_tr"/>
    <property type="match status" value="1"/>
</dbReference>
<sequence length="307" mass="33886">MDCRKSQIQNLSLHEFPKKRRHKHARRFRGRPTSPRTLIHKPITSTDSIDYLERRKAMAAAELGIITRKDEHYNGKMTLLVVLSCMVAAMGDIIYGYDIGISGGVTSMEPFLKKFFPEVHTKMKEDTKTSNYCKFDSQLLTAFTSSLYIAGLVASFFASSVTRTFGRKPSILVAGASFLAGSALGGAATNVFMLISGRILLGVGVGFANQKWHYLDTEELSTLASNYVLPLEYYQLTSSTLVLKRSQAAGVANLPILGSSPSLNTNSRCSFTARNTQQLNPTLQRPPKSQVNATTNTRMRRCPSRTG</sequence>
<evidence type="ECO:0000256" key="7">
    <source>
        <dbReference type="SAM" id="MobiDB-lite"/>
    </source>
</evidence>
<feature type="compositionally biased region" description="Basic residues" evidence="7">
    <location>
        <begin position="19"/>
        <end position="30"/>
    </location>
</feature>
<evidence type="ECO:0000256" key="2">
    <source>
        <dbReference type="ARBA" id="ARBA00010992"/>
    </source>
</evidence>
<dbReference type="InterPro" id="IPR005828">
    <property type="entry name" value="MFS_sugar_transport-like"/>
</dbReference>
<feature type="transmembrane region" description="Helical" evidence="8">
    <location>
        <begin position="77"/>
        <end position="97"/>
    </location>
</feature>
<dbReference type="GO" id="GO:0016020">
    <property type="term" value="C:membrane"/>
    <property type="evidence" value="ECO:0007669"/>
    <property type="project" value="UniProtKB-SubCell"/>
</dbReference>
<evidence type="ECO:0000256" key="1">
    <source>
        <dbReference type="ARBA" id="ARBA00004141"/>
    </source>
</evidence>
<evidence type="ECO:0000256" key="3">
    <source>
        <dbReference type="ARBA" id="ARBA00022448"/>
    </source>
</evidence>
<feature type="transmembrane region" description="Helical" evidence="8">
    <location>
        <begin position="171"/>
        <end position="195"/>
    </location>
</feature>
<dbReference type="GO" id="GO:0015144">
    <property type="term" value="F:carbohydrate transmembrane transporter activity"/>
    <property type="evidence" value="ECO:0007669"/>
    <property type="project" value="InterPro"/>
</dbReference>
<proteinExistence type="inferred from homology"/>
<evidence type="ECO:0000256" key="5">
    <source>
        <dbReference type="ARBA" id="ARBA00022989"/>
    </source>
</evidence>
<name>A0A4Y1R272_PRUDU</name>
<dbReference type="EMBL" id="AP019298">
    <property type="protein sequence ID" value="BBG98205.1"/>
    <property type="molecule type" value="Genomic_DNA"/>
</dbReference>
<feature type="region of interest" description="Disordered" evidence="7">
    <location>
        <begin position="19"/>
        <end position="39"/>
    </location>
</feature>
<dbReference type="SUPFAM" id="SSF103473">
    <property type="entry name" value="MFS general substrate transporter"/>
    <property type="match status" value="1"/>
</dbReference>
<feature type="region of interest" description="Disordered" evidence="7">
    <location>
        <begin position="276"/>
        <end position="307"/>
    </location>
</feature>
<organism evidence="10">
    <name type="scientific">Prunus dulcis</name>
    <name type="common">Almond</name>
    <name type="synonym">Amygdalus dulcis</name>
    <dbReference type="NCBI Taxonomy" id="3755"/>
    <lineage>
        <taxon>Eukaryota</taxon>
        <taxon>Viridiplantae</taxon>
        <taxon>Streptophyta</taxon>
        <taxon>Embryophyta</taxon>
        <taxon>Tracheophyta</taxon>
        <taxon>Spermatophyta</taxon>
        <taxon>Magnoliopsida</taxon>
        <taxon>eudicotyledons</taxon>
        <taxon>Gunneridae</taxon>
        <taxon>Pentapetalae</taxon>
        <taxon>rosids</taxon>
        <taxon>fabids</taxon>
        <taxon>Rosales</taxon>
        <taxon>Rosaceae</taxon>
        <taxon>Amygdaloideae</taxon>
        <taxon>Amygdaleae</taxon>
        <taxon>Prunus</taxon>
    </lineage>
</organism>
<gene>
    <name evidence="10" type="ORF">Prudu_007543</name>
</gene>
<keyword evidence="6 8" id="KW-0472">Membrane</keyword>
<dbReference type="PANTHER" id="PTHR23500:SF593">
    <property type="entry name" value="HEXOSE CARRIER PROTEIN HEX6-LIKE"/>
    <property type="match status" value="1"/>
</dbReference>
<keyword evidence="5 8" id="KW-1133">Transmembrane helix</keyword>
<comment type="subcellular location">
    <subcellularLocation>
        <location evidence="1">Membrane</location>
        <topology evidence="1">Multi-pass membrane protein</topology>
    </subcellularLocation>
</comment>
<comment type="similarity">
    <text evidence="2">Belongs to the major facilitator superfamily. Sugar transporter (TC 2.A.1.1) family.</text>
</comment>
<protein>
    <recommendedName>
        <fullName evidence="9">Major facilitator superfamily (MFS) profile domain-containing protein</fullName>
    </recommendedName>
</protein>
<evidence type="ECO:0000256" key="4">
    <source>
        <dbReference type="ARBA" id="ARBA00022692"/>
    </source>
</evidence>
<feature type="domain" description="Major facilitator superfamily (MFS) profile" evidence="9">
    <location>
        <begin position="84"/>
        <end position="307"/>
    </location>
</feature>
<evidence type="ECO:0000256" key="8">
    <source>
        <dbReference type="SAM" id="Phobius"/>
    </source>
</evidence>
<accession>A0A4Y1R272</accession>
<evidence type="ECO:0000256" key="6">
    <source>
        <dbReference type="ARBA" id="ARBA00023136"/>
    </source>
</evidence>
<dbReference type="InterPro" id="IPR045262">
    <property type="entry name" value="STP/PLT_plant"/>
</dbReference>
<dbReference type="PANTHER" id="PTHR23500">
    <property type="entry name" value="SOLUTE CARRIER FAMILY 2, FACILITATED GLUCOSE TRANSPORTER"/>
    <property type="match status" value="1"/>
</dbReference>
<feature type="compositionally biased region" description="Basic residues" evidence="7">
    <location>
        <begin position="298"/>
        <end position="307"/>
    </location>
</feature>
<feature type="compositionally biased region" description="Polar residues" evidence="7">
    <location>
        <begin position="276"/>
        <end position="297"/>
    </location>
</feature>
<keyword evidence="3" id="KW-0813">Transport</keyword>
<keyword evidence="4 8" id="KW-0812">Transmembrane</keyword>
<reference evidence="10" key="1">
    <citation type="journal article" date="2019" name="Science">
        <title>Mutation of a bHLH transcription factor allowed almond domestication.</title>
        <authorList>
            <person name="Sanchez-Perez R."/>
            <person name="Pavan S."/>
            <person name="Mazzeo R."/>
            <person name="Moldovan C."/>
            <person name="Aiese Cigliano R."/>
            <person name="Del Cueto J."/>
            <person name="Ricciardi F."/>
            <person name="Lotti C."/>
            <person name="Ricciardi L."/>
            <person name="Dicenta F."/>
            <person name="Lopez-Marques R.L."/>
            <person name="Lindberg Moller B."/>
        </authorList>
    </citation>
    <scope>NUCLEOTIDE SEQUENCE</scope>
</reference>
<dbReference type="InterPro" id="IPR020846">
    <property type="entry name" value="MFS_dom"/>
</dbReference>
<dbReference type="PROSITE" id="PS50850">
    <property type="entry name" value="MFS"/>
    <property type="match status" value="1"/>
</dbReference>
<evidence type="ECO:0000259" key="9">
    <source>
        <dbReference type="PROSITE" id="PS50850"/>
    </source>
</evidence>
<dbReference type="AlphaFoldDB" id="A0A4Y1R272"/>
<feature type="transmembrane region" description="Helical" evidence="8">
    <location>
        <begin position="139"/>
        <end position="159"/>
    </location>
</feature>
<dbReference type="InterPro" id="IPR036259">
    <property type="entry name" value="MFS_trans_sf"/>
</dbReference>